<dbReference type="GO" id="GO:0020037">
    <property type="term" value="F:heme binding"/>
    <property type="evidence" value="ECO:0007669"/>
    <property type="project" value="InterPro"/>
</dbReference>
<comment type="subcellular location">
    <subcellularLocation>
        <location evidence="2">Membrane</location>
    </subcellularLocation>
</comment>
<accession>A0AAV3PKK7</accession>
<keyword evidence="7" id="KW-0408">Iron</keyword>
<evidence type="ECO:0000256" key="4">
    <source>
        <dbReference type="ARBA" id="ARBA00022617"/>
    </source>
</evidence>
<gene>
    <name evidence="10" type="ORF">LIER_10439</name>
</gene>
<keyword evidence="11" id="KW-1185">Reference proteome</keyword>
<evidence type="ECO:0000256" key="9">
    <source>
        <dbReference type="ARBA" id="ARBA00023136"/>
    </source>
</evidence>
<dbReference type="PANTHER" id="PTHR24286:SF349">
    <property type="entry name" value="CYTOCHROME P450 716A1-RELATED"/>
    <property type="match status" value="1"/>
</dbReference>
<evidence type="ECO:0000256" key="8">
    <source>
        <dbReference type="ARBA" id="ARBA00023033"/>
    </source>
</evidence>
<keyword evidence="9" id="KW-0472">Membrane</keyword>
<dbReference type="Proteomes" id="UP001454036">
    <property type="component" value="Unassembled WGS sequence"/>
</dbReference>
<dbReference type="GO" id="GO:0004497">
    <property type="term" value="F:monooxygenase activity"/>
    <property type="evidence" value="ECO:0007669"/>
    <property type="project" value="UniProtKB-KW"/>
</dbReference>
<reference evidence="10 11" key="1">
    <citation type="submission" date="2024-01" db="EMBL/GenBank/DDBJ databases">
        <title>The complete chloroplast genome sequence of Lithospermum erythrorhizon: insights into the phylogenetic relationship among Boraginaceae species and the maternal lineages of purple gromwells.</title>
        <authorList>
            <person name="Okada T."/>
            <person name="Watanabe K."/>
        </authorList>
    </citation>
    <scope>NUCLEOTIDE SEQUENCE [LARGE SCALE GENOMIC DNA]</scope>
</reference>
<dbReference type="GO" id="GO:0005506">
    <property type="term" value="F:iron ion binding"/>
    <property type="evidence" value="ECO:0007669"/>
    <property type="project" value="InterPro"/>
</dbReference>
<evidence type="ECO:0000256" key="7">
    <source>
        <dbReference type="ARBA" id="ARBA00023004"/>
    </source>
</evidence>
<dbReference type="Pfam" id="PF00067">
    <property type="entry name" value="p450"/>
    <property type="match status" value="1"/>
</dbReference>
<dbReference type="EMBL" id="BAABME010001854">
    <property type="protein sequence ID" value="GAA0151800.1"/>
    <property type="molecule type" value="Genomic_DNA"/>
</dbReference>
<evidence type="ECO:0000256" key="1">
    <source>
        <dbReference type="ARBA" id="ARBA00001971"/>
    </source>
</evidence>
<dbReference type="GO" id="GO:0016705">
    <property type="term" value="F:oxidoreductase activity, acting on paired donors, with incorporation or reduction of molecular oxygen"/>
    <property type="evidence" value="ECO:0007669"/>
    <property type="project" value="InterPro"/>
</dbReference>
<name>A0AAV3PKK7_LITER</name>
<protein>
    <submittedName>
        <fullName evidence="10">Uncharacterized protein</fullName>
    </submittedName>
</protein>
<proteinExistence type="inferred from homology"/>
<evidence type="ECO:0000256" key="3">
    <source>
        <dbReference type="ARBA" id="ARBA00010617"/>
    </source>
</evidence>
<dbReference type="GO" id="GO:0016125">
    <property type="term" value="P:sterol metabolic process"/>
    <property type="evidence" value="ECO:0007669"/>
    <property type="project" value="TreeGrafter"/>
</dbReference>
<evidence type="ECO:0000256" key="5">
    <source>
        <dbReference type="ARBA" id="ARBA00022723"/>
    </source>
</evidence>
<dbReference type="AlphaFoldDB" id="A0AAV3PKK7"/>
<dbReference type="SUPFAM" id="SSF48264">
    <property type="entry name" value="Cytochrome P450"/>
    <property type="match status" value="1"/>
</dbReference>
<evidence type="ECO:0000256" key="2">
    <source>
        <dbReference type="ARBA" id="ARBA00004370"/>
    </source>
</evidence>
<comment type="similarity">
    <text evidence="3">Belongs to the cytochrome P450 family.</text>
</comment>
<organism evidence="10 11">
    <name type="scientific">Lithospermum erythrorhizon</name>
    <name type="common">Purple gromwell</name>
    <name type="synonym">Lithospermum officinale var. erythrorhizon</name>
    <dbReference type="NCBI Taxonomy" id="34254"/>
    <lineage>
        <taxon>Eukaryota</taxon>
        <taxon>Viridiplantae</taxon>
        <taxon>Streptophyta</taxon>
        <taxon>Embryophyta</taxon>
        <taxon>Tracheophyta</taxon>
        <taxon>Spermatophyta</taxon>
        <taxon>Magnoliopsida</taxon>
        <taxon>eudicotyledons</taxon>
        <taxon>Gunneridae</taxon>
        <taxon>Pentapetalae</taxon>
        <taxon>asterids</taxon>
        <taxon>lamiids</taxon>
        <taxon>Boraginales</taxon>
        <taxon>Boraginaceae</taxon>
        <taxon>Boraginoideae</taxon>
        <taxon>Lithospermeae</taxon>
        <taxon>Lithospermum</taxon>
    </lineage>
</organism>
<sequence length="79" mass="9130">MEISNSKKEGELLSWNDINKRMKYSWSVASEVLRLDPPSPAGDFREALTDFKIDNFLIPSKRLDGKYTLEISTIIHPYI</sequence>
<keyword evidence="8" id="KW-0503">Monooxygenase</keyword>
<dbReference type="InterPro" id="IPR036396">
    <property type="entry name" value="Cyt_P450_sf"/>
</dbReference>
<dbReference type="InterPro" id="IPR001128">
    <property type="entry name" value="Cyt_P450"/>
</dbReference>
<keyword evidence="5" id="KW-0479">Metal-binding</keyword>
<comment type="caution">
    <text evidence="10">The sequence shown here is derived from an EMBL/GenBank/DDBJ whole genome shotgun (WGS) entry which is preliminary data.</text>
</comment>
<dbReference type="Gene3D" id="1.10.630.10">
    <property type="entry name" value="Cytochrome P450"/>
    <property type="match status" value="1"/>
</dbReference>
<comment type="cofactor">
    <cofactor evidence="1">
        <name>heme</name>
        <dbReference type="ChEBI" id="CHEBI:30413"/>
    </cofactor>
</comment>
<evidence type="ECO:0000313" key="11">
    <source>
        <dbReference type="Proteomes" id="UP001454036"/>
    </source>
</evidence>
<evidence type="ECO:0000313" key="10">
    <source>
        <dbReference type="EMBL" id="GAA0151800.1"/>
    </source>
</evidence>
<keyword evidence="6" id="KW-0560">Oxidoreductase</keyword>
<evidence type="ECO:0000256" key="6">
    <source>
        <dbReference type="ARBA" id="ARBA00023002"/>
    </source>
</evidence>
<dbReference type="PANTHER" id="PTHR24286">
    <property type="entry name" value="CYTOCHROME P450 26"/>
    <property type="match status" value="1"/>
</dbReference>
<dbReference type="GO" id="GO:0016020">
    <property type="term" value="C:membrane"/>
    <property type="evidence" value="ECO:0007669"/>
    <property type="project" value="UniProtKB-SubCell"/>
</dbReference>
<keyword evidence="4" id="KW-0349">Heme</keyword>